<feature type="compositionally biased region" description="Basic and acidic residues" evidence="2">
    <location>
        <begin position="86"/>
        <end position="99"/>
    </location>
</feature>
<name>X6P2R5_RETFI</name>
<evidence type="ECO:0000313" key="3">
    <source>
        <dbReference type="EMBL" id="ETO32408.1"/>
    </source>
</evidence>
<proteinExistence type="predicted"/>
<feature type="compositionally biased region" description="Polar residues" evidence="2">
    <location>
        <begin position="1303"/>
        <end position="1313"/>
    </location>
</feature>
<protein>
    <submittedName>
        <fullName evidence="3">Chitinase (Predicted)</fullName>
    </submittedName>
</protein>
<evidence type="ECO:0000256" key="1">
    <source>
        <dbReference type="SAM" id="Coils"/>
    </source>
</evidence>
<evidence type="ECO:0000256" key="2">
    <source>
        <dbReference type="SAM" id="MobiDB-lite"/>
    </source>
</evidence>
<reference evidence="3 4" key="1">
    <citation type="journal article" date="2013" name="Curr. Biol.">
        <title>The Genome of the Foraminiferan Reticulomyxa filosa.</title>
        <authorList>
            <person name="Glockner G."/>
            <person name="Hulsmann N."/>
            <person name="Schleicher M."/>
            <person name="Noegel A.A."/>
            <person name="Eichinger L."/>
            <person name="Gallinger C."/>
            <person name="Pawlowski J."/>
            <person name="Sierra R."/>
            <person name="Euteneuer U."/>
            <person name="Pillet L."/>
            <person name="Moustafa A."/>
            <person name="Platzer M."/>
            <person name="Groth M."/>
            <person name="Szafranski K."/>
            <person name="Schliwa M."/>
        </authorList>
    </citation>
    <scope>NUCLEOTIDE SEQUENCE [LARGE SCALE GENOMIC DNA]</scope>
</reference>
<feature type="region of interest" description="Disordered" evidence="2">
    <location>
        <begin position="854"/>
        <end position="877"/>
    </location>
</feature>
<dbReference type="Proteomes" id="UP000023152">
    <property type="component" value="Unassembled WGS sequence"/>
</dbReference>
<feature type="region of interest" description="Disordered" evidence="2">
    <location>
        <begin position="894"/>
        <end position="916"/>
    </location>
</feature>
<accession>X6P2R5</accession>
<feature type="non-terminal residue" evidence="3">
    <location>
        <position position="1"/>
    </location>
</feature>
<gene>
    <name evidence="3" type="ORF">RFI_04708</name>
</gene>
<feature type="compositionally biased region" description="Basic and acidic residues" evidence="2">
    <location>
        <begin position="750"/>
        <end position="772"/>
    </location>
</feature>
<feature type="region of interest" description="Disordered" evidence="2">
    <location>
        <begin position="1289"/>
        <end position="1313"/>
    </location>
</feature>
<feature type="coiled-coil region" evidence="1">
    <location>
        <begin position="1382"/>
        <end position="1412"/>
    </location>
</feature>
<evidence type="ECO:0000313" key="4">
    <source>
        <dbReference type="Proteomes" id="UP000023152"/>
    </source>
</evidence>
<dbReference type="EMBL" id="ASPP01004225">
    <property type="protein sequence ID" value="ETO32408.1"/>
    <property type="molecule type" value="Genomic_DNA"/>
</dbReference>
<feature type="region of interest" description="Disordered" evidence="2">
    <location>
        <begin position="61"/>
        <end position="100"/>
    </location>
</feature>
<organism evidence="3 4">
    <name type="scientific">Reticulomyxa filosa</name>
    <dbReference type="NCBI Taxonomy" id="46433"/>
    <lineage>
        <taxon>Eukaryota</taxon>
        <taxon>Sar</taxon>
        <taxon>Rhizaria</taxon>
        <taxon>Retaria</taxon>
        <taxon>Foraminifera</taxon>
        <taxon>Monothalamids</taxon>
        <taxon>Reticulomyxidae</taxon>
        <taxon>Reticulomyxa</taxon>
    </lineage>
</organism>
<sequence>VPKSSLPSSSLPSSSSSSKMSTEDEYKFGVVSVSSTYDCKYLLTCCGFTDWNGMLRRQMSGVKTNERAQESGVEQDQDQDQGQGHGQDHGHNGEDKTEHIPTGQTLQRFYQCRDMNSINIWKCPQTLHVKNFHQSEFELLFVLSWQAANRIIRKTYPSSVHGTLEMIFLNEWLLTREDIVRNAQFQKPDRRRRHHRSQTALLQQQQQQQQQEELVVSYNECYCFLNVWRASIDFEEKGDHIIKLIQRHRFITPSTNTLFLNLVHNCYTYPYVLLNAVSFDPNPSNVQLAYSNYFAAHQSNVNEKDKSDPGLKQIMIQQPEEGGGRDKVMWHRLYLLNMGWREKPRSSRLPTGMAKQLRKSIQPWLEQIFWIDLDAPAVSVTACQSQLTLCAKDTPMSARHMNQWKAWIQKTKLSQRSAKIIDEEKANTNINTNTNSNINTNSNAISSSIGPMSGSEMEWMERFHHNRSFGLCVLTTLDVRYFEIFKAKSSMLSLFATKSAPNAIHETTICTGVPSCECNPLTFWRNSQPNTSHCVDEVKLQEQNTAASTSAIPSVDPTPTQDSELELALELELESESESGSKKEIRKSSGGVLQPMETVDENAVSDTRTIATAKATVLNIINANAIESIDNANNALDMDTSKSVAAYSDTDGLSVIATKGMSATPSMTGMEGSLSTRALTSITNIGGGESLSLKEERSKGERGTVGISASEEEDSVVLKHDEELHVSEDTEQDVLMTTVITVPMANSDKTANETKSVNDEDKSSLKHSDKVPEPSTTSGHAIVSNDLNENVSPQVTETRGDTNKDTSTITAILVDHDLTQSKRISQGTNNKARDSSSEVDDIDVQAVTFSDIAKIPVPTHEDEEDSLPELPPDSTNRRSMLSFNKIASATTTGTNENVTRSHPLTLRPSSSRRAMSSGVNITTQTIGSSGAGSSMHNKEMKFYQRLNDTIQQHNEKFMGKLDEKFHDHQIHCNSNTQLGHFESTLQSCFDKLMDKQSDITNTLQAMQKKIDTLESTVTSIQRSNTSSIADATTAKTTKPNNVDQNFFNNTQWVDLQTTIQNTTRQTNQVLEILQRESQERQGLKEEMNGVIQAQFEQKIFPLLGKYISHVSQNLSQKVIVPTCLNAIHTTSSVIVRDIMEEVKKKLGELNKVDSARDNDMKTSQTLQSTLSELQTHVTTDVTQQLSVYFDRKLPELLKKHLSDSSVPNAASDKNNGKLAVRSFSKIGDIKKDVSATKVLLFFFKKKKQKQKHIYMYIQFFFFVGNGPFTDRRFEKTFAGHSITLKCAGVDESTGPNDPRTYDPSATATGDDSNHMSSNLDFLFSDGLLRNTAFDAPNPSRFQSRDDYPSASPYFPSFKPHESFLPRSQNTLRSMAPTNFSGNEELQRAIDSINQLQEQVRIQQDMIGGLQRKQERGPLRQSHYGHYNPHFSAMHPNVNPSQWTPSQFQPNVSDLPQSKFCIIFLLLLLF</sequence>
<feature type="compositionally biased region" description="Polar residues" evidence="2">
    <location>
        <begin position="774"/>
        <end position="797"/>
    </location>
</feature>
<keyword evidence="4" id="KW-1185">Reference proteome</keyword>
<feature type="region of interest" description="Disordered" evidence="2">
    <location>
        <begin position="1"/>
        <end position="25"/>
    </location>
</feature>
<keyword evidence="1" id="KW-0175">Coiled coil</keyword>
<feature type="compositionally biased region" description="Basic and acidic residues" evidence="2">
    <location>
        <begin position="692"/>
        <end position="702"/>
    </location>
</feature>
<feature type="region of interest" description="Disordered" evidence="2">
    <location>
        <begin position="692"/>
        <end position="714"/>
    </location>
</feature>
<comment type="caution">
    <text evidence="3">The sequence shown here is derived from an EMBL/GenBank/DDBJ whole genome shotgun (WGS) entry which is preliminary data.</text>
</comment>
<feature type="region of interest" description="Disordered" evidence="2">
    <location>
        <begin position="745"/>
        <end position="806"/>
    </location>
</feature>
<feature type="compositionally biased region" description="Low complexity" evidence="2">
    <location>
        <begin position="1"/>
        <end position="18"/>
    </location>
</feature>